<dbReference type="InterPro" id="IPR011010">
    <property type="entry name" value="DNA_brk_join_enz"/>
</dbReference>
<accession>A0A238KM80</accession>
<evidence type="ECO:0000313" key="7">
    <source>
        <dbReference type="Proteomes" id="UP000202485"/>
    </source>
</evidence>
<dbReference type="InterPro" id="IPR050090">
    <property type="entry name" value="Tyrosine_recombinase_XerCD"/>
</dbReference>
<dbReference type="GO" id="GO:0006310">
    <property type="term" value="P:DNA recombination"/>
    <property type="evidence" value="ECO:0007669"/>
    <property type="project" value="UniProtKB-KW"/>
</dbReference>
<dbReference type="Proteomes" id="UP000202485">
    <property type="component" value="Unassembled WGS sequence"/>
</dbReference>
<dbReference type="AlphaFoldDB" id="A0A238KM80"/>
<evidence type="ECO:0000256" key="3">
    <source>
        <dbReference type="ARBA" id="ARBA00023125"/>
    </source>
</evidence>
<evidence type="ECO:0000313" key="6">
    <source>
        <dbReference type="EMBL" id="SMX43885.1"/>
    </source>
</evidence>
<dbReference type="GO" id="GO:0003677">
    <property type="term" value="F:DNA binding"/>
    <property type="evidence" value="ECO:0007669"/>
    <property type="project" value="UniProtKB-KW"/>
</dbReference>
<dbReference type="InterPro" id="IPR013762">
    <property type="entry name" value="Integrase-like_cat_sf"/>
</dbReference>
<dbReference type="PANTHER" id="PTHR30349">
    <property type="entry name" value="PHAGE INTEGRASE-RELATED"/>
    <property type="match status" value="1"/>
</dbReference>
<keyword evidence="7" id="KW-1185">Reference proteome</keyword>
<dbReference type="PANTHER" id="PTHR30349:SF41">
    <property type="entry name" value="INTEGRASE_RECOMBINASE PROTEIN MJ0367-RELATED"/>
    <property type="match status" value="1"/>
</dbReference>
<dbReference type="SUPFAM" id="SSF56349">
    <property type="entry name" value="DNA breaking-rejoining enzymes"/>
    <property type="match status" value="1"/>
</dbReference>
<evidence type="ECO:0000259" key="5">
    <source>
        <dbReference type="PROSITE" id="PS51898"/>
    </source>
</evidence>
<dbReference type="RefSeq" id="WP_093963837.1">
    <property type="nucleotide sequence ID" value="NZ_FXYG01000003.1"/>
</dbReference>
<dbReference type="GO" id="GO:0015074">
    <property type="term" value="P:DNA integration"/>
    <property type="evidence" value="ECO:0007669"/>
    <property type="project" value="UniProtKB-KW"/>
</dbReference>
<evidence type="ECO:0000256" key="4">
    <source>
        <dbReference type="ARBA" id="ARBA00023172"/>
    </source>
</evidence>
<sequence length="472" mass="53963">MSYLWLRGKIYWFRMRTPTKYQSVHEPRFLTQSLGTDSLKTAQALAYQVREKLLSELEVKLVMGRSRGDDTRYRATIKLAKENGISPISASDLAKGELEELLSRLSSMFERDPAANSPQFAANLGGFELPDTNLNEIAVQMGELCPDKVAQKNARQKRMWLNRYKRAAKTFSEVVSNKPITKISSADASNYRRDWEKRVANQEVTTQYANKHFGYLRMLVDAYYESLKVDEFENPFENIRIKGEANWEKAKDPTKKAGFSPHWIEQNIINGSKLEGLNEEARDILIVCAETGCRQTEIFDLPPSAIKLAANVPHILIRVEDGEHQREIKNKASRRSVPLVGAALAAMKRHPNGFPRYRGKESFSAAVSKYFAENNLFPTAKHQVSSLRHSFESRMRRAGLSNEERGNMMGHSMKSIRGREVYGDETSLRIRALFAELVSFETPYWKPRNPDEVYDEIDKILLADGFKLVGRR</sequence>
<feature type="domain" description="Tyr recombinase" evidence="5">
    <location>
        <begin position="254"/>
        <end position="435"/>
    </location>
</feature>
<dbReference type="Gene3D" id="1.10.443.10">
    <property type="entry name" value="Intergrase catalytic core"/>
    <property type="match status" value="1"/>
</dbReference>
<dbReference type="EMBL" id="FXYG01000003">
    <property type="protein sequence ID" value="SMX43885.1"/>
    <property type="molecule type" value="Genomic_DNA"/>
</dbReference>
<dbReference type="InterPro" id="IPR046668">
    <property type="entry name" value="DUF6538"/>
</dbReference>
<organism evidence="6 7">
    <name type="scientific">Ruegeria arenilitoris</name>
    <dbReference type="NCBI Taxonomy" id="1173585"/>
    <lineage>
        <taxon>Bacteria</taxon>
        <taxon>Pseudomonadati</taxon>
        <taxon>Pseudomonadota</taxon>
        <taxon>Alphaproteobacteria</taxon>
        <taxon>Rhodobacterales</taxon>
        <taxon>Roseobacteraceae</taxon>
        <taxon>Ruegeria</taxon>
    </lineage>
</organism>
<name>A0A238KM80_9RHOB</name>
<reference evidence="7" key="1">
    <citation type="submission" date="2017-05" db="EMBL/GenBank/DDBJ databases">
        <authorList>
            <person name="Rodrigo-Torres L."/>
            <person name="Arahal R. D."/>
            <person name="Lucena T."/>
        </authorList>
    </citation>
    <scope>NUCLEOTIDE SEQUENCE [LARGE SCALE GENOMIC DNA]</scope>
    <source>
        <strain evidence="7">CECT 8715</strain>
    </source>
</reference>
<keyword evidence="2" id="KW-0229">DNA integration</keyword>
<dbReference type="OrthoDB" id="7222937at2"/>
<gene>
    <name evidence="6" type="ORF">RUA8715_02296</name>
</gene>
<dbReference type="PROSITE" id="PS51898">
    <property type="entry name" value="TYR_RECOMBINASE"/>
    <property type="match status" value="1"/>
</dbReference>
<keyword evidence="3" id="KW-0238">DNA-binding</keyword>
<protein>
    <submittedName>
        <fullName evidence="6">Phage integrase family protein</fullName>
    </submittedName>
</protein>
<proteinExistence type="inferred from homology"/>
<comment type="similarity">
    <text evidence="1">Belongs to the 'phage' integrase family.</text>
</comment>
<evidence type="ECO:0000256" key="1">
    <source>
        <dbReference type="ARBA" id="ARBA00008857"/>
    </source>
</evidence>
<keyword evidence="4" id="KW-0233">DNA recombination</keyword>
<dbReference type="InterPro" id="IPR002104">
    <property type="entry name" value="Integrase_catalytic"/>
</dbReference>
<evidence type="ECO:0000256" key="2">
    <source>
        <dbReference type="ARBA" id="ARBA00022908"/>
    </source>
</evidence>
<dbReference type="Pfam" id="PF20172">
    <property type="entry name" value="DUF6538"/>
    <property type="match status" value="1"/>
</dbReference>